<keyword evidence="3" id="KW-1185">Reference proteome</keyword>
<feature type="domain" description="YjiS-like" evidence="1">
    <location>
        <begin position="19"/>
        <end position="50"/>
    </location>
</feature>
<proteinExistence type="predicted"/>
<dbReference type="Proteomes" id="UP000594800">
    <property type="component" value="Chromosome"/>
</dbReference>
<sequence>MTASGRSLFDTVARLRVQYAKWVQYRETVAELRRHNEHELEDLGMNRADITRVARAATYGEMA</sequence>
<dbReference type="Pfam" id="PF06568">
    <property type="entry name" value="YjiS-like"/>
    <property type="match status" value="1"/>
</dbReference>
<gene>
    <name evidence="2" type="ORF">I0K15_12760</name>
</gene>
<evidence type="ECO:0000313" key="3">
    <source>
        <dbReference type="Proteomes" id="UP000594800"/>
    </source>
</evidence>
<accession>A0A7S9LW52</accession>
<dbReference type="KEGG" id="poz:I0K15_12760"/>
<reference evidence="2 3" key="1">
    <citation type="submission" date="2020-11" db="EMBL/GenBank/DDBJ databases">
        <title>Description of Pontivivens ytuae sp. nov. isolated from deep sea sediment of Mariana Trench.</title>
        <authorList>
            <person name="Wang Z."/>
            <person name="Sun Q.-L."/>
            <person name="Xu X.-D."/>
            <person name="Tang Y.-Z."/>
            <person name="Zhang J."/>
        </authorList>
    </citation>
    <scope>NUCLEOTIDE SEQUENCE [LARGE SCALE GENOMIC DNA]</scope>
    <source>
        <strain evidence="2 3">MT2928</strain>
    </source>
</reference>
<evidence type="ECO:0000259" key="1">
    <source>
        <dbReference type="Pfam" id="PF06568"/>
    </source>
</evidence>
<dbReference type="InterPro" id="IPR009506">
    <property type="entry name" value="YjiS-like"/>
</dbReference>
<organism evidence="2 3">
    <name type="scientific">Pontivivens ytuae</name>
    <dbReference type="NCBI Taxonomy" id="2789856"/>
    <lineage>
        <taxon>Bacteria</taxon>
        <taxon>Pseudomonadati</taxon>
        <taxon>Pseudomonadota</taxon>
        <taxon>Alphaproteobacteria</taxon>
        <taxon>Rhodobacterales</taxon>
        <taxon>Paracoccaceae</taxon>
        <taxon>Pontivivens</taxon>
    </lineage>
</organism>
<dbReference type="EMBL" id="CP064942">
    <property type="protein sequence ID" value="QPH56209.1"/>
    <property type="molecule type" value="Genomic_DNA"/>
</dbReference>
<name>A0A7S9LW52_9RHOB</name>
<dbReference type="AlphaFoldDB" id="A0A7S9LW52"/>
<protein>
    <submittedName>
        <fullName evidence="2">DUF1127 domain-containing protein</fullName>
    </submittedName>
</protein>
<evidence type="ECO:0000313" key="2">
    <source>
        <dbReference type="EMBL" id="QPH56209.1"/>
    </source>
</evidence>